<keyword evidence="8" id="KW-1185">Reference proteome</keyword>
<evidence type="ECO:0000256" key="5">
    <source>
        <dbReference type="RuleBase" id="RU362042"/>
    </source>
</evidence>
<sequence>MEQQHDTTNGRSPDNKEKNGIWSWVKLILTIGVVYLLVNNMTGLERVSGNSMNPTLQNGDILVLNKVSLFWRLPAYGDVVIVDEERLGYSIVKRVIGVEGDRVAIMDGVTYVNGAPLAELYTYGTSEDMSEIIVGDNELFVVGDHRNLGESLDSRDPKLGTVHLGDVKAYAWFSLWPMHGISKPLDL</sequence>
<dbReference type="SUPFAM" id="SSF51306">
    <property type="entry name" value="LexA/Signal peptidase"/>
    <property type="match status" value="1"/>
</dbReference>
<comment type="subcellular location">
    <subcellularLocation>
        <location evidence="1">Cell membrane</location>
        <topology evidence="1">Single-pass type II membrane protein</topology>
    </subcellularLocation>
    <subcellularLocation>
        <location evidence="5">Membrane</location>
        <topology evidence="5">Single-pass type II membrane protein</topology>
    </subcellularLocation>
</comment>
<evidence type="ECO:0000256" key="2">
    <source>
        <dbReference type="ARBA" id="ARBA00009370"/>
    </source>
</evidence>
<dbReference type="PROSITE" id="PS00501">
    <property type="entry name" value="SPASE_I_1"/>
    <property type="match status" value="1"/>
</dbReference>
<evidence type="ECO:0000256" key="3">
    <source>
        <dbReference type="ARBA" id="ARBA00022670"/>
    </source>
</evidence>
<accession>A0ABV8K3T5</accession>
<keyword evidence="4 5" id="KW-0378">Hydrolase</keyword>
<comment type="caution">
    <text evidence="7">The sequence shown here is derived from an EMBL/GenBank/DDBJ whole genome shotgun (WGS) entry which is preliminary data.</text>
</comment>
<dbReference type="GO" id="GO:0009003">
    <property type="term" value="F:signal peptidase activity"/>
    <property type="evidence" value="ECO:0007669"/>
    <property type="project" value="UniProtKB-EC"/>
</dbReference>
<evidence type="ECO:0000256" key="1">
    <source>
        <dbReference type="ARBA" id="ARBA00004401"/>
    </source>
</evidence>
<evidence type="ECO:0000259" key="6">
    <source>
        <dbReference type="Pfam" id="PF10502"/>
    </source>
</evidence>
<feature type="transmembrane region" description="Helical" evidence="5">
    <location>
        <begin position="20"/>
        <end position="38"/>
    </location>
</feature>
<dbReference type="RefSeq" id="WP_377719342.1">
    <property type="nucleotide sequence ID" value="NZ_JBHSAM010000025.1"/>
</dbReference>
<dbReference type="PRINTS" id="PR00727">
    <property type="entry name" value="LEADERPTASE"/>
</dbReference>
<protein>
    <recommendedName>
        <fullName evidence="5">Signal peptidase I</fullName>
        <ecNumber evidence="5">3.4.21.89</ecNumber>
    </recommendedName>
</protein>
<feature type="domain" description="Peptidase S26" evidence="6">
    <location>
        <begin position="22"/>
        <end position="176"/>
    </location>
</feature>
<name>A0ABV8K3T5_9BACL</name>
<dbReference type="InterPro" id="IPR000223">
    <property type="entry name" value="Pept_S26A_signal_pept_1"/>
</dbReference>
<gene>
    <name evidence="7" type="primary">lepB</name>
    <name evidence="7" type="ORF">ACFOZ8_13620</name>
</gene>
<dbReference type="PANTHER" id="PTHR43390">
    <property type="entry name" value="SIGNAL PEPTIDASE I"/>
    <property type="match status" value="1"/>
</dbReference>
<evidence type="ECO:0000313" key="8">
    <source>
        <dbReference type="Proteomes" id="UP001595715"/>
    </source>
</evidence>
<reference evidence="8" key="1">
    <citation type="journal article" date="2019" name="Int. J. Syst. Evol. Microbiol.">
        <title>The Global Catalogue of Microorganisms (GCM) 10K type strain sequencing project: providing services to taxonomists for standard genome sequencing and annotation.</title>
        <authorList>
            <consortium name="The Broad Institute Genomics Platform"/>
            <consortium name="The Broad Institute Genome Sequencing Center for Infectious Disease"/>
            <person name="Wu L."/>
            <person name="Ma J."/>
        </authorList>
    </citation>
    <scope>NUCLEOTIDE SEQUENCE [LARGE SCALE GENOMIC DNA]</scope>
    <source>
        <strain evidence="8">IBRC-M 10987</strain>
    </source>
</reference>
<keyword evidence="5" id="KW-1133">Transmembrane helix</keyword>
<dbReference type="Proteomes" id="UP001595715">
    <property type="component" value="Unassembled WGS sequence"/>
</dbReference>
<evidence type="ECO:0000313" key="7">
    <source>
        <dbReference type="EMBL" id="MFC4100692.1"/>
    </source>
</evidence>
<keyword evidence="5" id="KW-0472">Membrane</keyword>
<evidence type="ECO:0000256" key="4">
    <source>
        <dbReference type="ARBA" id="ARBA00022801"/>
    </source>
</evidence>
<proteinExistence type="inferred from homology"/>
<keyword evidence="5" id="KW-0812">Transmembrane</keyword>
<dbReference type="InterPro" id="IPR019756">
    <property type="entry name" value="Pept_S26A_signal_pept_1_Ser-AS"/>
</dbReference>
<dbReference type="InterPro" id="IPR036286">
    <property type="entry name" value="LexA/Signal_pep-like_sf"/>
</dbReference>
<dbReference type="Pfam" id="PF10502">
    <property type="entry name" value="Peptidase_S26"/>
    <property type="match status" value="1"/>
</dbReference>
<keyword evidence="3 5" id="KW-0645">Protease</keyword>
<dbReference type="PANTHER" id="PTHR43390:SF1">
    <property type="entry name" value="CHLOROPLAST PROCESSING PEPTIDASE"/>
    <property type="match status" value="1"/>
</dbReference>
<dbReference type="NCBIfam" id="TIGR02227">
    <property type="entry name" value="sigpep_I_bact"/>
    <property type="match status" value="1"/>
</dbReference>
<dbReference type="EMBL" id="JBHSAM010000025">
    <property type="protein sequence ID" value="MFC4100692.1"/>
    <property type="molecule type" value="Genomic_DNA"/>
</dbReference>
<organism evidence="7 8">
    <name type="scientific">Paenibacillus xanthanilyticus</name>
    <dbReference type="NCBI Taxonomy" id="1783531"/>
    <lineage>
        <taxon>Bacteria</taxon>
        <taxon>Bacillati</taxon>
        <taxon>Bacillota</taxon>
        <taxon>Bacilli</taxon>
        <taxon>Bacillales</taxon>
        <taxon>Paenibacillaceae</taxon>
        <taxon>Paenibacillus</taxon>
    </lineage>
</organism>
<comment type="similarity">
    <text evidence="2 5">Belongs to the peptidase S26 family.</text>
</comment>
<dbReference type="CDD" id="cd06530">
    <property type="entry name" value="S26_SPase_I"/>
    <property type="match status" value="1"/>
</dbReference>
<dbReference type="EC" id="3.4.21.89" evidence="5"/>
<comment type="catalytic activity">
    <reaction evidence="5">
        <text>Cleavage of hydrophobic, N-terminal signal or leader sequences from secreted and periplasmic proteins.</text>
        <dbReference type="EC" id="3.4.21.89"/>
    </reaction>
</comment>
<dbReference type="InterPro" id="IPR019533">
    <property type="entry name" value="Peptidase_S26"/>
</dbReference>
<dbReference type="Gene3D" id="2.10.109.10">
    <property type="entry name" value="Umud Fragment, subunit A"/>
    <property type="match status" value="1"/>
</dbReference>